<evidence type="ECO:0000313" key="2">
    <source>
        <dbReference type="EMBL" id="CAD7001644.1"/>
    </source>
</evidence>
<sequence>MEEFLLEKIKSHVQEHKSQIGFRPSHSTSHALTILSDFVCTNLNRRQTTILVSLDLEKAFDTAWIEGIIYKMYRIFKFNKNLCRMLYCYLKDRSFYVTNDGQNSITRDIIAGVPQGYHNTCDIQVIIYADDILVLGSHARIAQANAKINNYLDDIHVYFNKWKLKLNICKSECTIIKGLRKNLFPNARKFTPQFFINGEVINVKDQIKYLGVVLDDRFTFKKHLDYTLAKAKKLFFSYANLMRRPVGLRTYIKLNIYKQIIRPIISYAHPI</sequence>
<dbReference type="Proteomes" id="UP000606786">
    <property type="component" value="Unassembled WGS sequence"/>
</dbReference>
<comment type="caution">
    <text evidence="2">The sequence shown here is derived from an EMBL/GenBank/DDBJ whole genome shotgun (WGS) entry which is preliminary data.</text>
</comment>
<dbReference type="EMBL" id="CAJHJT010000023">
    <property type="protein sequence ID" value="CAD7001644.1"/>
    <property type="molecule type" value="Genomic_DNA"/>
</dbReference>
<dbReference type="PANTHER" id="PTHR36688:SF1">
    <property type="entry name" value="ENDONUCLEASE_EXONUCLEASE_PHOSPHATASE DOMAIN-CONTAINING PROTEIN"/>
    <property type="match status" value="1"/>
</dbReference>
<dbReference type="SUPFAM" id="SSF56672">
    <property type="entry name" value="DNA/RNA polymerases"/>
    <property type="match status" value="1"/>
</dbReference>
<keyword evidence="3" id="KW-1185">Reference proteome</keyword>
<dbReference type="InterPro" id="IPR052560">
    <property type="entry name" value="RdDP_mobile_element"/>
</dbReference>
<feature type="domain" description="Reverse transcriptase" evidence="1">
    <location>
        <begin position="1"/>
        <end position="214"/>
    </location>
</feature>
<dbReference type="InterPro" id="IPR043502">
    <property type="entry name" value="DNA/RNA_pol_sf"/>
</dbReference>
<proteinExistence type="predicted"/>
<protein>
    <submittedName>
        <fullName evidence="2">(Mediterranean fruit fly) hypothetical protein</fullName>
    </submittedName>
</protein>
<accession>A0A811USH0</accession>
<dbReference type="AlphaFoldDB" id="A0A811USH0"/>
<evidence type="ECO:0000313" key="3">
    <source>
        <dbReference type="Proteomes" id="UP000606786"/>
    </source>
</evidence>
<gene>
    <name evidence="2" type="ORF">CCAP1982_LOCUS10138</name>
</gene>
<dbReference type="PROSITE" id="PS50878">
    <property type="entry name" value="RT_POL"/>
    <property type="match status" value="1"/>
</dbReference>
<evidence type="ECO:0000259" key="1">
    <source>
        <dbReference type="PROSITE" id="PS50878"/>
    </source>
</evidence>
<dbReference type="GO" id="GO:0071897">
    <property type="term" value="P:DNA biosynthetic process"/>
    <property type="evidence" value="ECO:0007669"/>
    <property type="project" value="UniProtKB-ARBA"/>
</dbReference>
<name>A0A811USH0_CERCA</name>
<dbReference type="PANTHER" id="PTHR36688">
    <property type="entry name" value="ENDO/EXONUCLEASE/PHOSPHATASE DOMAIN-CONTAINING PROTEIN"/>
    <property type="match status" value="1"/>
</dbReference>
<dbReference type="Pfam" id="PF00078">
    <property type="entry name" value="RVT_1"/>
    <property type="match status" value="1"/>
</dbReference>
<reference evidence="2" key="1">
    <citation type="submission" date="2020-11" db="EMBL/GenBank/DDBJ databases">
        <authorList>
            <person name="Whitehead M."/>
        </authorList>
    </citation>
    <scope>NUCLEOTIDE SEQUENCE</scope>
    <source>
        <strain evidence="2">EGII</strain>
    </source>
</reference>
<dbReference type="InterPro" id="IPR000477">
    <property type="entry name" value="RT_dom"/>
</dbReference>
<organism evidence="2 3">
    <name type="scientific">Ceratitis capitata</name>
    <name type="common">Mediterranean fruit fly</name>
    <name type="synonym">Tephritis capitata</name>
    <dbReference type="NCBI Taxonomy" id="7213"/>
    <lineage>
        <taxon>Eukaryota</taxon>
        <taxon>Metazoa</taxon>
        <taxon>Ecdysozoa</taxon>
        <taxon>Arthropoda</taxon>
        <taxon>Hexapoda</taxon>
        <taxon>Insecta</taxon>
        <taxon>Pterygota</taxon>
        <taxon>Neoptera</taxon>
        <taxon>Endopterygota</taxon>
        <taxon>Diptera</taxon>
        <taxon>Brachycera</taxon>
        <taxon>Muscomorpha</taxon>
        <taxon>Tephritoidea</taxon>
        <taxon>Tephritidae</taxon>
        <taxon>Ceratitis</taxon>
        <taxon>Ceratitis</taxon>
    </lineage>
</organism>